<proteinExistence type="predicted"/>
<evidence type="ECO:0000313" key="1">
    <source>
        <dbReference type="EMBL" id="KAJ5161677.1"/>
    </source>
</evidence>
<reference evidence="1" key="1">
    <citation type="submission" date="2022-11" db="EMBL/GenBank/DDBJ databases">
        <authorList>
            <person name="Petersen C."/>
        </authorList>
    </citation>
    <scope>NUCLEOTIDE SEQUENCE</scope>
    <source>
        <strain evidence="1">IBT 21917</strain>
    </source>
</reference>
<comment type="caution">
    <text evidence="1">The sequence shown here is derived from an EMBL/GenBank/DDBJ whole genome shotgun (WGS) entry which is preliminary data.</text>
</comment>
<organism evidence="1 2">
    <name type="scientific">Penicillium capsulatum</name>
    <dbReference type="NCBI Taxonomy" id="69766"/>
    <lineage>
        <taxon>Eukaryota</taxon>
        <taxon>Fungi</taxon>
        <taxon>Dikarya</taxon>
        <taxon>Ascomycota</taxon>
        <taxon>Pezizomycotina</taxon>
        <taxon>Eurotiomycetes</taxon>
        <taxon>Eurotiomycetidae</taxon>
        <taxon>Eurotiales</taxon>
        <taxon>Aspergillaceae</taxon>
        <taxon>Penicillium</taxon>
    </lineage>
</organism>
<protein>
    <submittedName>
        <fullName evidence="1">Uncharacterized protein</fullName>
    </submittedName>
</protein>
<dbReference type="AlphaFoldDB" id="A0A9W9HZ51"/>
<dbReference type="EMBL" id="JAPQKO010000005">
    <property type="protein sequence ID" value="KAJ5161677.1"/>
    <property type="molecule type" value="Genomic_DNA"/>
</dbReference>
<evidence type="ECO:0000313" key="2">
    <source>
        <dbReference type="Proteomes" id="UP001146351"/>
    </source>
</evidence>
<sequence>MAREAPSLQYDAEQGIVANEGGFSFLEELRRMRAQIEEMNEKTKKFESHRQSHLDLRQRVISAWVRDALHKDTERRKKEIRRLVGSDVRCHGSHGALQDKQY</sequence>
<accession>A0A9W9HZ51</accession>
<dbReference type="OrthoDB" id="4368627at2759"/>
<keyword evidence="2" id="KW-1185">Reference proteome</keyword>
<dbReference type="Proteomes" id="UP001146351">
    <property type="component" value="Unassembled WGS sequence"/>
</dbReference>
<name>A0A9W9HZ51_9EURO</name>
<reference evidence="1" key="2">
    <citation type="journal article" date="2023" name="IMA Fungus">
        <title>Comparative genomic study of the Penicillium genus elucidates a diverse pangenome and 15 lateral gene transfer events.</title>
        <authorList>
            <person name="Petersen C."/>
            <person name="Sorensen T."/>
            <person name="Nielsen M.R."/>
            <person name="Sondergaard T.E."/>
            <person name="Sorensen J.L."/>
            <person name="Fitzpatrick D.A."/>
            <person name="Frisvad J.C."/>
            <person name="Nielsen K.L."/>
        </authorList>
    </citation>
    <scope>NUCLEOTIDE SEQUENCE</scope>
    <source>
        <strain evidence="1">IBT 21917</strain>
    </source>
</reference>
<gene>
    <name evidence="1" type="ORF">N7492_007069</name>
</gene>